<evidence type="ECO:0000313" key="2">
    <source>
        <dbReference type="EMBL" id="MBB5687502.1"/>
    </source>
</evidence>
<proteinExistence type="predicted"/>
<accession>A0A7W9AKT2</accession>
<name>A0A7W9AKT2_9SPHN</name>
<feature type="region of interest" description="Disordered" evidence="1">
    <location>
        <begin position="1"/>
        <end position="40"/>
    </location>
</feature>
<dbReference type="Proteomes" id="UP000549617">
    <property type="component" value="Unassembled WGS sequence"/>
</dbReference>
<reference evidence="2 3" key="1">
    <citation type="submission" date="2020-08" db="EMBL/GenBank/DDBJ databases">
        <title>Genomic Encyclopedia of Type Strains, Phase IV (KMG-IV): sequencing the most valuable type-strain genomes for metagenomic binning, comparative biology and taxonomic classification.</title>
        <authorList>
            <person name="Goeker M."/>
        </authorList>
    </citation>
    <scope>NUCLEOTIDE SEQUENCE [LARGE SCALE GENOMIC DNA]</scope>
    <source>
        <strain evidence="2 3">DSM 25079</strain>
    </source>
</reference>
<feature type="compositionally biased region" description="Basic and acidic residues" evidence="1">
    <location>
        <begin position="14"/>
        <end position="23"/>
    </location>
</feature>
<evidence type="ECO:0000256" key="1">
    <source>
        <dbReference type="SAM" id="MobiDB-lite"/>
    </source>
</evidence>
<keyword evidence="3" id="KW-1185">Reference proteome</keyword>
<feature type="compositionally biased region" description="Basic residues" evidence="1">
    <location>
        <begin position="31"/>
        <end position="40"/>
    </location>
</feature>
<dbReference type="AlphaFoldDB" id="A0A7W9AKT2"/>
<protein>
    <submittedName>
        <fullName evidence="2">Uncharacterized protein</fullName>
    </submittedName>
</protein>
<sequence length="40" mass="4671">MRKNQNVPEPAAEASKREAEKARGPYIGPERRRHKRVELD</sequence>
<gene>
    <name evidence="2" type="ORF">FHS49_003544</name>
</gene>
<dbReference type="EMBL" id="JACIJC010000006">
    <property type="protein sequence ID" value="MBB5687502.1"/>
    <property type="molecule type" value="Genomic_DNA"/>
</dbReference>
<organism evidence="2 3">
    <name type="scientific">Sphingobium boeckii</name>
    <dbReference type="NCBI Taxonomy" id="1082345"/>
    <lineage>
        <taxon>Bacteria</taxon>
        <taxon>Pseudomonadati</taxon>
        <taxon>Pseudomonadota</taxon>
        <taxon>Alphaproteobacteria</taxon>
        <taxon>Sphingomonadales</taxon>
        <taxon>Sphingomonadaceae</taxon>
        <taxon>Sphingobium</taxon>
    </lineage>
</organism>
<evidence type="ECO:0000313" key="3">
    <source>
        <dbReference type="Proteomes" id="UP000549617"/>
    </source>
</evidence>
<comment type="caution">
    <text evidence="2">The sequence shown here is derived from an EMBL/GenBank/DDBJ whole genome shotgun (WGS) entry which is preliminary data.</text>
</comment>